<comment type="function">
    <text evidence="9">Catalyzes the transfer of the phosphoribosyl group of 5-phosphorylribose-1-pyrophosphate (PRPP) to anthranilate to yield N-(5'-phosphoribosyl)-anthranilate (PRA).</text>
</comment>
<dbReference type="InterPro" id="IPR036320">
    <property type="entry name" value="Glycosyl_Trfase_fam3_N_dom_sf"/>
</dbReference>
<keyword evidence="4 9" id="KW-0808">Transferase</keyword>
<feature type="binding site" evidence="9">
    <location>
        <position position="226"/>
    </location>
    <ligand>
        <name>Mg(2+)</name>
        <dbReference type="ChEBI" id="CHEBI:18420"/>
        <label>1</label>
    </ligand>
</feature>
<feature type="binding site" evidence="9">
    <location>
        <position position="92"/>
    </location>
    <ligand>
        <name>Mg(2+)</name>
        <dbReference type="ChEBI" id="CHEBI:18420"/>
        <label>1</label>
    </ligand>
</feature>
<feature type="binding site" evidence="9">
    <location>
        <position position="80"/>
    </location>
    <ligand>
        <name>5-phospho-alpha-D-ribose 1-diphosphate</name>
        <dbReference type="ChEBI" id="CHEBI:58017"/>
    </ligand>
</feature>
<dbReference type="Gene3D" id="3.40.1030.10">
    <property type="entry name" value="Nucleoside phosphorylase/phosphoribosyltransferase catalytic domain"/>
    <property type="match status" value="1"/>
</dbReference>
<feature type="binding site" evidence="9">
    <location>
        <begin position="90"/>
        <end position="93"/>
    </location>
    <ligand>
        <name>5-phospho-alpha-D-ribose 1-diphosphate</name>
        <dbReference type="ChEBI" id="CHEBI:58017"/>
    </ligand>
</feature>
<feature type="binding site" evidence="9">
    <location>
        <position position="111"/>
    </location>
    <ligand>
        <name>anthranilate</name>
        <dbReference type="ChEBI" id="CHEBI:16567"/>
        <label>1</label>
    </ligand>
</feature>
<feature type="binding site" evidence="9">
    <location>
        <position position="226"/>
    </location>
    <ligand>
        <name>Mg(2+)</name>
        <dbReference type="ChEBI" id="CHEBI:18420"/>
        <label>2</label>
    </ligand>
</feature>
<keyword evidence="13" id="KW-1185">Reference proteome</keyword>
<keyword evidence="2 9" id="KW-0028">Amino-acid biosynthesis</keyword>
<dbReference type="SUPFAM" id="SSF52418">
    <property type="entry name" value="Nucleoside phosphorylase/phosphoribosyltransferase catalytic domain"/>
    <property type="match status" value="1"/>
</dbReference>
<name>A0A4V6KBG2_HATHI</name>
<comment type="cofactor">
    <cofactor evidence="9">
        <name>Mg(2+)</name>
        <dbReference type="ChEBI" id="CHEBI:18420"/>
    </cofactor>
    <text evidence="9">Binds 2 magnesium ions per monomer.</text>
</comment>
<dbReference type="SUPFAM" id="SSF47648">
    <property type="entry name" value="Nucleoside phosphorylase/phosphoribosyltransferase N-terminal domain"/>
    <property type="match status" value="1"/>
</dbReference>
<evidence type="ECO:0000256" key="4">
    <source>
        <dbReference type="ARBA" id="ARBA00022679"/>
    </source>
</evidence>
<feature type="binding site" evidence="9">
    <location>
        <position position="88"/>
    </location>
    <ligand>
        <name>5-phospho-alpha-D-ribose 1-diphosphate</name>
        <dbReference type="ChEBI" id="CHEBI:58017"/>
    </ligand>
</feature>
<keyword evidence="9" id="KW-0460">Magnesium</keyword>
<dbReference type="PANTHER" id="PTHR43285">
    <property type="entry name" value="ANTHRANILATE PHOSPHORIBOSYLTRANSFERASE"/>
    <property type="match status" value="1"/>
</dbReference>
<evidence type="ECO:0000259" key="11">
    <source>
        <dbReference type="Pfam" id="PF02885"/>
    </source>
</evidence>
<dbReference type="KEGG" id="hhw:NCTC503_00163"/>
<dbReference type="PANTHER" id="PTHR43285:SF2">
    <property type="entry name" value="ANTHRANILATE PHOSPHORIBOSYLTRANSFERASE"/>
    <property type="match status" value="1"/>
</dbReference>
<keyword evidence="6 9" id="KW-0057">Aromatic amino acid biosynthesis</keyword>
<evidence type="ECO:0000256" key="1">
    <source>
        <dbReference type="ARBA" id="ARBA00004907"/>
    </source>
</evidence>
<evidence type="ECO:0000256" key="7">
    <source>
        <dbReference type="ARBA" id="ARBA00052328"/>
    </source>
</evidence>
<dbReference type="RefSeq" id="WP_138209003.1">
    <property type="nucleotide sequence ID" value="NZ_CBCRUQ010000011.1"/>
</dbReference>
<dbReference type="InterPro" id="IPR017459">
    <property type="entry name" value="Glycosyl_Trfase_fam3_N_dom"/>
</dbReference>
<feature type="binding site" evidence="9">
    <location>
        <begin position="108"/>
        <end position="116"/>
    </location>
    <ligand>
        <name>5-phospho-alpha-D-ribose 1-diphosphate</name>
        <dbReference type="ChEBI" id="CHEBI:58017"/>
    </ligand>
</feature>
<comment type="catalytic activity">
    <reaction evidence="7 9">
        <text>N-(5-phospho-beta-D-ribosyl)anthranilate + diphosphate = 5-phospho-alpha-D-ribose 1-diphosphate + anthranilate</text>
        <dbReference type="Rhea" id="RHEA:11768"/>
        <dbReference type="ChEBI" id="CHEBI:16567"/>
        <dbReference type="ChEBI" id="CHEBI:18277"/>
        <dbReference type="ChEBI" id="CHEBI:33019"/>
        <dbReference type="ChEBI" id="CHEBI:58017"/>
        <dbReference type="EC" id="2.4.2.18"/>
    </reaction>
</comment>
<organism evidence="12 13">
    <name type="scientific">Hathewaya histolytica</name>
    <name type="common">Clostridium histolyticum</name>
    <dbReference type="NCBI Taxonomy" id="1498"/>
    <lineage>
        <taxon>Bacteria</taxon>
        <taxon>Bacillati</taxon>
        <taxon>Bacillota</taxon>
        <taxon>Clostridia</taxon>
        <taxon>Eubacteriales</taxon>
        <taxon>Clostridiaceae</taxon>
        <taxon>Hathewaya</taxon>
    </lineage>
</organism>
<dbReference type="FunFam" id="3.40.1030.10:FF:000002">
    <property type="entry name" value="Anthranilate phosphoribosyltransferase"/>
    <property type="match status" value="1"/>
</dbReference>
<feature type="binding site" evidence="9">
    <location>
        <position position="120"/>
    </location>
    <ligand>
        <name>5-phospho-alpha-D-ribose 1-diphosphate</name>
        <dbReference type="ChEBI" id="CHEBI:58017"/>
    </ligand>
</feature>
<comment type="pathway">
    <text evidence="1 9">Amino-acid biosynthesis; L-tryptophan biosynthesis; L-tryptophan from chorismate: step 2/5.</text>
</comment>
<dbReference type="GO" id="GO:0005829">
    <property type="term" value="C:cytosol"/>
    <property type="evidence" value="ECO:0007669"/>
    <property type="project" value="TreeGrafter"/>
</dbReference>
<dbReference type="AlphaFoldDB" id="A0A4V6KBG2"/>
<evidence type="ECO:0000259" key="10">
    <source>
        <dbReference type="Pfam" id="PF00591"/>
    </source>
</evidence>
<dbReference type="Pfam" id="PF00591">
    <property type="entry name" value="Glycos_transf_3"/>
    <property type="match status" value="1"/>
</dbReference>
<dbReference type="UniPathway" id="UPA00035">
    <property type="reaction ID" value="UER00041"/>
</dbReference>
<feature type="binding site" evidence="9">
    <location>
        <position position="166"/>
    </location>
    <ligand>
        <name>anthranilate</name>
        <dbReference type="ChEBI" id="CHEBI:16567"/>
        <label>2</label>
    </ligand>
</feature>
<evidence type="ECO:0000313" key="12">
    <source>
        <dbReference type="EMBL" id="VTQ82367.1"/>
    </source>
</evidence>
<dbReference type="GO" id="GO:0004048">
    <property type="term" value="F:anthranilate phosphoribosyltransferase activity"/>
    <property type="evidence" value="ECO:0007669"/>
    <property type="project" value="UniProtKB-UniRule"/>
</dbReference>
<feature type="binding site" evidence="9">
    <location>
        <position position="225"/>
    </location>
    <ligand>
        <name>Mg(2+)</name>
        <dbReference type="ChEBI" id="CHEBI:18420"/>
        <label>2</label>
    </ligand>
</feature>
<feature type="domain" description="Glycosyl transferase family 3 N-terminal" evidence="11">
    <location>
        <begin position="3"/>
        <end position="61"/>
    </location>
</feature>
<sequence>MFKSILEKVLNREDLTRTESIKIMSSVMNGELTPSQISAFLTSLRMKGECIEEITGFTEAIKGCSKPFSVNNSYAIDTCGTGGDGGRTFNISTAVAIITSASGAMVVKHGNRAVSSKSGSADVLKYLGFNIEMDEEKSLECLDKNGMTFLFAPKYHISMKNVALIRKELGVRTVFNLLGPLINPADIKGQVLGVYDGKLTDTIGEVLLRLGRERALVVHGIDGLDEITTTTETKITEVKQGSVRTYLIKPEDFGIKRVGLKDIEGGDSEENGSIIIDILKGKKGPKRDIVVMNSGAALYVSKITENLKEGIRYAEELIDSGKAYRKFQDLVTYHKGAVVI</sequence>
<feature type="binding site" evidence="9">
    <location>
        <begin position="83"/>
        <end position="84"/>
    </location>
    <ligand>
        <name>5-phospho-alpha-D-ribose 1-diphosphate</name>
        <dbReference type="ChEBI" id="CHEBI:58017"/>
    </ligand>
</feature>
<dbReference type="NCBIfam" id="TIGR01245">
    <property type="entry name" value="trpD"/>
    <property type="match status" value="1"/>
</dbReference>
<dbReference type="Pfam" id="PF02885">
    <property type="entry name" value="Glycos_trans_3N"/>
    <property type="match status" value="1"/>
</dbReference>
<evidence type="ECO:0000313" key="13">
    <source>
        <dbReference type="Proteomes" id="UP000308489"/>
    </source>
</evidence>
<dbReference type="OrthoDB" id="9806430at2"/>
<keyword evidence="3 9" id="KW-0328">Glycosyltransferase</keyword>
<evidence type="ECO:0000256" key="8">
    <source>
        <dbReference type="ARBA" id="ARBA00061188"/>
    </source>
</evidence>
<feature type="binding site" evidence="9">
    <location>
        <position position="80"/>
    </location>
    <ligand>
        <name>anthranilate</name>
        <dbReference type="ChEBI" id="CHEBI:16567"/>
        <label>1</label>
    </ligand>
</feature>
<evidence type="ECO:0000256" key="3">
    <source>
        <dbReference type="ARBA" id="ARBA00022676"/>
    </source>
</evidence>
<keyword evidence="9" id="KW-0479">Metal-binding</keyword>
<evidence type="ECO:0000256" key="5">
    <source>
        <dbReference type="ARBA" id="ARBA00022822"/>
    </source>
</evidence>
<keyword evidence="5 9" id="KW-0822">Tryptophan biosynthesis</keyword>
<dbReference type="Proteomes" id="UP000308489">
    <property type="component" value="Chromosome 1"/>
</dbReference>
<comment type="similarity">
    <text evidence="9">Belongs to the anthranilate phosphoribosyltransferase family.</text>
</comment>
<dbReference type="Gene3D" id="1.20.970.10">
    <property type="entry name" value="Transferase, Pyrimidine Nucleoside Phosphorylase, Chain C"/>
    <property type="match status" value="1"/>
</dbReference>
<dbReference type="InterPro" id="IPR000312">
    <property type="entry name" value="Glycosyl_Trfase_fam3"/>
</dbReference>
<gene>
    <name evidence="9 12" type="primary">trpD</name>
    <name evidence="12" type="ORF">NCTC503_00163</name>
</gene>
<dbReference type="HAMAP" id="MF_00211">
    <property type="entry name" value="TrpD"/>
    <property type="match status" value="1"/>
</dbReference>
<dbReference type="EMBL" id="LR590481">
    <property type="protein sequence ID" value="VTQ82367.1"/>
    <property type="molecule type" value="Genomic_DNA"/>
</dbReference>
<comment type="caution">
    <text evidence="9">Lacks conserved residue(s) required for the propagation of feature annotation.</text>
</comment>
<comment type="similarity">
    <text evidence="8">In the C-terminal section; belongs to the anthranilate phosphoribosyltransferase family.</text>
</comment>
<accession>A0A4V6KBG2</accession>
<dbReference type="GO" id="GO:0000287">
    <property type="term" value="F:magnesium ion binding"/>
    <property type="evidence" value="ECO:0007669"/>
    <property type="project" value="UniProtKB-UniRule"/>
</dbReference>
<dbReference type="InterPro" id="IPR035902">
    <property type="entry name" value="Nuc_phospho_transferase"/>
</dbReference>
<dbReference type="EC" id="2.4.2.18" evidence="9"/>
<comment type="subunit">
    <text evidence="9">Homodimer.</text>
</comment>
<dbReference type="InterPro" id="IPR005940">
    <property type="entry name" value="Anthranilate_Pribosyl_Tfrase"/>
</dbReference>
<evidence type="ECO:0000256" key="2">
    <source>
        <dbReference type="ARBA" id="ARBA00022605"/>
    </source>
</evidence>
<dbReference type="GO" id="GO:0000162">
    <property type="term" value="P:L-tryptophan biosynthetic process"/>
    <property type="evidence" value="ECO:0007669"/>
    <property type="project" value="UniProtKB-UniRule"/>
</dbReference>
<proteinExistence type="inferred from homology"/>
<evidence type="ECO:0000256" key="6">
    <source>
        <dbReference type="ARBA" id="ARBA00023141"/>
    </source>
</evidence>
<feature type="domain" description="Glycosyl transferase family 3" evidence="10">
    <location>
        <begin position="75"/>
        <end position="324"/>
    </location>
</feature>
<evidence type="ECO:0000256" key="9">
    <source>
        <dbReference type="HAMAP-Rule" id="MF_00211"/>
    </source>
</evidence>
<protein>
    <recommendedName>
        <fullName evidence="9">Anthranilate phosphoribosyltransferase</fullName>
        <ecNumber evidence="9">2.4.2.18</ecNumber>
    </recommendedName>
</protein>
<reference evidence="12 13" key="1">
    <citation type="submission" date="2019-05" db="EMBL/GenBank/DDBJ databases">
        <authorList>
            <consortium name="Pathogen Informatics"/>
        </authorList>
    </citation>
    <scope>NUCLEOTIDE SEQUENCE [LARGE SCALE GENOMIC DNA]</scope>
    <source>
        <strain evidence="12 13">NCTC503</strain>
    </source>
</reference>